<keyword evidence="8 16" id="KW-0812">Transmembrane</keyword>
<feature type="transmembrane region" description="Helical" evidence="16">
    <location>
        <begin position="322"/>
        <end position="341"/>
    </location>
</feature>
<keyword evidence="11" id="KW-0067">ATP-binding</keyword>
<evidence type="ECO:0000256" key="1">
    <source>
        <dbReference type="ARBA" id="ARBA00000085"/>
    </source>
</evidence>
<evidence type="ECO:0000256" key="5">
    <source>
        <dbReference type="ARBA" id="ARBA00022475"/>
    </source>
</evidence>
<dbReference type="CDD" id="cd16922">
    <property type="entry name" value="HATPase_EvgS-ArcB-TorS-like"/>
    <property type="match status" value="1"/>
</dbReference>
<dbReference type="GO" id="GO:0005886">
    <property type="term" value="C:plasma membrane"/>
    <property type="evidence" value="ECO:0007669"/>
    <property type="project" value="UniProtKB-SubCell"/>
</dbReference>
<dbReference type="GO" id="GO:0005524">
    <property type="term" value="F:ATP binding"/>
    <property type="evidence" value="ECO:0007669"/>
    <property type="project" value="UniProtKB-KW"/>
</dbReference>
<feature type="transmembrane region" description="Helical" evidence="16">
    <location>
        <begin position="92"/>
        <end position="114"/>
    </location>
</feature>
<evidence type="ECO:0000256" key="15">
    <source>
        <dbReference type="ARBA" id="ARBA00023177"/>
    </source>
</evidence>
<dbReference type="InterPro" id="IPR004358">
    <property type="entry name" value="Sig_transdc_His_kin-like_C"/>
</dbReference>
<dbReference type="InterPro" id="IPR024041">
    <property type="entry name" value="NH4_transpt_AmtB-like_dom"/>
</dbReference>
<evidence type="ECO:0000256" key="3">
    <source>
        <dbReference type="ARBA" id="ARBA00005887"/>
    </source>
</evidence>
<feature type="transmembrane region" description="Helical" evidence="16">
    <location>
        <begin position="12"/>
        <end position="30"/>
    </location>
</feature>
<dbReference type="SUPFAM" id="SSF47384">
    <property type="entry name" value="Homodimeric domain of signal transducing histidine kinase"/>
    <property type="match status" value="1"/>
</dbReference>
<evidence type="ECO:0000256" key="2">
    <source>
        <dbReference type="ARBA" id="ARBA00004141"/>
    </source>
</evidence>
<accession>A0A2C9CK98</accession>
<dbReference type="Gene3D" id="3.30.565.10">
    <property type="entry name" value="Histidine kinase-like ATPase, C-terminal domain"/>
    <property type="match status" value="1"/>
</dbReference>
<dbReference type="InterPro" id="IPR001905">
    <property type="entry name" value="Ammonium_transpt"/>
</dbReference>
<name>A0A2C9CK98_KUEST</name>
<feature type="domain" description="Histidine kinase" evidence="17">
    <location>
        <begin position="457"/>
        <end position="676"/>
    </location>
</feature>
<feature type="transmembrane region" description="Helical" evidence="16">
    <location>
        <begin position="206"/>
        <end position="223"/>
    </location>
</feature>
<keyword evidence="7" id="KW-0808">Transferase</keyword>
<dbReference type="Gene3D" id="1.10.287.130">
    <property type="match status" value="1"/>
</dbReference>
<protein>
    <recommendedName>
        <fullName evidence="16">Ammonium transporter</fullName>
    </recommendedName>
</protein>
<dbReference type="SMART" id="SM00388">
    <property type="entry name" value="HisKA"/>
    <property type="match status" value="1"/>
</dbReference>
<dbReference type="InterPro" id="IPR029020">
    <property type="entry name" value="Ammonium/urea_transptr"/>
</dbReference>
<evidence type="ECO:0000256" key="9">
    <source>
        <dbReference type="ARBA" id="ARBA00022741"/>
    </source>
</evidence>
<keyword evidence="9" id="KW-0547">Nucleotide-binding</keyword>
<evidence type="ECO:0000256" key="8">
    <source>
        <dbReference type="ARBA" id="ARBA00022692"/>
    </source>
</evidence>
<dbReference type="Proteomes" id="UP000221734">
    <property type="component" value="Chromosome Kuenenia_stuttgartiensis_MBR1"/>
</dbReference>
<dbReference type="InterPro" id="IPR036097">
    <property type="entry name" value="HisK_dim/P_sf"/>
</dbReference>
<evidence type="ECO:0000256" key="10">
    <source>
        <dbReference type="ARBA" id="ARBA00022777"/>
    </source>
</evidence>
<dbReference type="OrthoDB" id="9762493at2"/>
<feature type="transmembrane region" description="Helical" evidence="16">
    <location>
        <begin position="121"/>
        <end position="144"/>
    </location>
</feature>
<comment type="subcellular location">
    <subcellularLocation>
        <location evidence="16">Cell membrane</location>
        <topology evidence="16">Multi-pass membrane protein</topology>
    </subcellularLocation>
    <subcellularLocation>
        <location evidence="2">Membrane</location>
        <topology evidence="2">Multi-pass membrane protein</topology>
    </subcellularLocation>
</comment>
<dbReference type="Gene3D" id="1.10.3430.10">
    <property type="entry name" value="Ammonium transporter AmtB like domains"/>
    <property type="match status" value="1"/>
</dbReference>
<dbReference type="SUPFAM" id="SSF111352">
    <property type="entry name" value="Ammonium transporter"/>
    <property type="match status" value="1"/>
</dbReference>
<dbReference type="InterPro" id="IPR036890">
    <property type="entry name" value="HATPase_C_sf"/>
</dbReference>
<gene>
    <name evidence="18" type="primary">amtb_2</name>
    <name evidence="18" type="ORF">KSMBR1_3866</name>
</gene>
<dbReference type="CDD" id="cd00082">
    <property type="entry name" value="HisKA"/>
    <property type="match status" value="1"/>
</dbReference>
<dbReference type="Pfam" id="PF00909">
    <property type="entry name" value="Ammonium_transp"/>
    <property type="match status" value="1"/>
</dbReference>
<comment type="catalytic activity">
    <reaction evidence="1">
        <text>ATP + protein L-histidine = ADP + protein N-phospho-L-histidine.</text>
        <dbReference type="EC" id="2.7.13.3"/>
    </reaction>
</comment>
<dbReference type="PRINTS" id="PR00344">
    <property type="entry name" value="BCTRLSENSOR"/>
</dbReference>
<evidence type="ECO:0000256" key="13">
    <source>
        <dbReference type="ARBA" id="ARBA00023012"/>
    </source>
</evidence>
<organism evidence="18 19">
    <name type="scientific">Kuenenia stuttgartiensis</name>
    <dbReference type="NCBI Taxonomy" id="174633"/>
    <lineage>
        <taxon>Bacteria</taxon>
        <taxon>Pseudomonadati</taxon>
        <taxon>Planctomycetota</taxon>
        <taxon>Candidatus Brocadiia</taxon>
        <taxon>Candidatus Brocadiales</taxon>
        <taxon>Candidatus Brocadiaceae</taxon>
        <taxon>Candidatus Kuenenia</taxon>
    </lineage>
</organism>
<evidence type="ECO:0000313" key="18">
    <source>
        <dbReference type="EMBL" id="SOH06339.1"/>
    </source>
</evidence>
<dbReference type="InterPro" id="IPR003594">
    <property type="entry name" value="HATPase_dom"/>
</dbReference>
<keyword evidence="4 16" id="KW-0813">Transport</keyword>
<dbReference type="NCBIfam" id="TIGR00836">
    <property type="entry name" value="amt"/>
    <property type="match status" value="1"/>
</dbReference>
<keyword evidence="12 16" id="KW-1133">Transmembrane helix</keyword>
<feature type="transmembrane region" description="Helical" evidence="16">
    <location>
        <begin position="51"/>
        <end position="72"/>
    </location>
</feature>
<evidence type="ECO:0000256" key="14">
    <source>
        <dbReference type="ARBA" id="ARBA00023136"/>
    </source>
</evidence>
<dbReference type="Pfam" id="PF02518">
    <property type="entry name" value="HATPase_c"/>
    <property type="match status" value="1"/>
</dbReference>
<feature type="transmembrane region" description="Helical" evidence="16">
    <location>
        <begin position="266"/>
        <end position="284"/>
    </location>
</feature>
<dbReference type="InterPro" id="IPR003661">
    <property type="entry name" value="HisK_dim/P_dom"/>
</dbReference>
<feature type="transmembrane region" description="Helical" evidence="16">
    <location>
        <begin position="164"/>
        <end position="185"/>
    </location>
</feature>
<dbReference type="SMART" id="SM00387">
    <property type="entry name" value="HATPase_c"/>
    <property type="match status" value="1"/>
</dbReference>
<keyword evidence="10" id="KW-0418">Kinase</keyword>
<proteinExistence type="inferred from homology"/>
<evidence type="ECO:0000256" key="7">
    <source>
        <dbReference type="ARBA" id="ARBA00022679"/>
    </source>
</evidence>
<dbReference type="GO" id="GO:0000155">
    <property type="term" value="F:phosphorelay sensor kinase activity"/>
    <property type="evidence" value="ECO:0007669"/>
    <property type="project" value="InterPro"/>
</dbReference>
<feature type="transmembrane region" description="Helical" evidence="16">
    <location>
        <begin position="290"/>
        <end position="310"/>
    </location>
</feature>
<dbReference type="RefSeq" id="WP_099326772.1">
    <property type="nucleotide sequence ID" value="NZ_LT934425.1"/>
</dbReference>
<keyword evidence="15 16" id="KW-0924">Ammonia transport</keyword>
<reference evidence="19" key="1">
    <citation type="submission" date="2017-10" db="EMBL/GenBank/DDBJ databases">
        <authorList>
            <person name="Frank J."/>
        </authorList>
    </citation>
    <scope>NUCLEOTIDE SEQUENCE [LARGE SCALE GENOMIC DNA]</scope>
</reference>
<evidence type="ECO:0000256" key="6">
    <source>
        <dbReference type="ARBA" id="ARBA00022553"/>
    </source>
</evidence>
<evidence type="ECO:0000256" key="11">
    <source>
        <dbReference type="ARBA" id="ARBA00022840"/>
    </source>
</evidence>
<dbReference type="FunFam" id="3.30.565.10:FF:000023">
    <property type="entry name" value="PAS domain-containing sensor histidine kinase"/>
    <property type="match status" value="1"/>
</dbReference>
<dbReference type="GO" id="GO:0008519">
    <property type="term" value="F:ammonium channel activity"/>
    <property type="evidence" value="ECO:0007669"/>
    <property type="project" value="InterPro"/>
</dbReference>
<dbReference type="FunFam" id="1.10.287.130:FF:000038">
    <property type="entry name" value="Sensory transduction histidine kinase"/>
    <property type="match status" value="1"/>
</dbReference>
<keyword evidence="13" id="KW-0902">Two-component regulatory system</keyword>
<comment type="similarity">
    <text evidence="3 16">Belongs to the ammonia transporter channel (TC 1.A.11.2) family.</text>
</comment>
<feature type="transmembrane region" description="Helical" evidence="16">
    <location>
        <begin position="361"/>
        <end position="382"/>
    </location>
</feature>
<dbReference type="EMBL" id="LT934425">
    <property type="protein sequence ID" value="SOH06339.1"/>
    <property type="molecule type" value="Genomic_DNA"/>
</dbReference>
<dbReference type="GO" id="GO:0097272">
    <property type="term" value="P:ammonium homeostasis"/>
    <property type="evidence" value="ECO:0007669"/>
    <property type="project" value="TreeGrafter"/>
</dbReference>
<evidence type="ECO:0000256" key="12">
    <source>
        <dbReference type="ARBA" id="ARBA00022989"/>
    </source>
</evidence>
<dbReference type="InterPro" id="IPR005467">
    <property type="entry name" value="His_kinase_dom"/>
</dbReference>
<evidence type="ECO:0000256" key="4">
    <source>
        <dbReference type="ARBA" id="ARBA00022448"/>
    </source>
</evidence>
<dbReference type="SUPFAM" id="SSF55874">
    <property type="entry name" value="ATPase domain of HSP90 chaperone/DNA topoisomerase II/histidine kinase"/>
    <property type="match status" value="1"/>
</dbReference>
<dbReference type="AlphaFoldDB" id="A0A2C9CK98"/>
<dbReference type="PROSITE" id="PS50109">
    <property type="entry name" value="HIS_KIN"/>
    <property type="match status" value="1"/>
</dbReference>
<dbReference type="Pfam" id="PF00512">
    <property type="entry name" value="HisKA"/>
    <property type="match status" value="1"/>
</dbReference>
<keyword evidence="19" id="KW-1185">Reference proteome</keyword>
<evidence type="ECO:0000259" key="17">
    <source>
        <dbReference type="PROSITE" id="PS50109"/>
    </source>
</evidence>
<keyword evidence="14 16" id="KW-0472">Membrane</keyword>
<dbReference type="KEGG" id="kst:KSMBR1_3866"/>
<dbReference type="PANTHER" id="PTHR11730">
    <property type="entry name" value="AMMONIUM TRANSPORTER"/>
    <property type="match status" value="1"/>
</dbReference>
<dbReference type="PANTHER" id="PTHR11730:SF6">
    <property type="entry name" value="AMMONIUM TRANSPORTER"/>
    <property type="match status" value="1"/>
</dbReference>
<sequence length="679" mass="74422">MENIQININHLWVIMAACMVFLMQLGFTSYETGFSQSKNAISIALRNLVDTLISSLVFFSVGFGFMFGKSYMGLIGIDLFFANDLALHPNTLSYSFFFFQMVFASTAATILTGAIAERSGFIPNIAGTAFIVAIIYPIFGHWAWGNLFSPDQTGWLKELGFIDFAGATVVHSIGGWFAMAAAIMVGPRIDKYNPDGSSNRIGLHNVPLATLGTFFLWFGWFGFNGGSLLRVSANIGLVILNTNMAAASAGVSALIFIYATRKRIEAGSLFTAILAGLVAITASSNMVTPVSAVAIGLITGILAIIAEGFIEKTLKIDDPVSAIAVHGVGGVIGTLCVAIFAQKSYLLAENGSRMHQLGIQALGVIVAFSWSFGLGMLFFLCLKKVKRLRVTPEEEKRGLNVAEYEDVASWLDFIRITRLQDINTILEKRVQEKTADLQMANVALEKANRLKSEFLTTMSHELRTPLNAIIGFAEVLRDEIAGSLSKDQKEYVTDIHSSGHHLLDMINNILDLSKIETGKMHLQYEEFCIEDAINDTLTIINASANNKGISVHTNIQDNTPLLSADKTKFRQILYNLLSNAVKFTPENGKITINVFQKDNSLQFEIVDTGIGIKPEDKEKLFEAFHQADASLTREYEGTGLGLHLTKRLVELHGGKIWAESTFGKGSTFFFILPINPVNK</sequence>
<keyword evidence="6" id="KW-0597">Phosphoprotein</keyword>
<evidence type="ECO:0000313" key="19">
    <source>
        <dbReference type="Proteomes" id="UP000221734"/>
    </source>
</evidence>
<evidence type="ECO:0000256" key="16">
    <source>
        <dbReference type="RuleBase" id="RU362002"/>
    </source>
</evidence>
<feature type="transmembrane region" description="Helical" evidence="16">
    <location>
        <begin position="235"/>
        <end position="259"/>
    </location>
</feature>
<keyword evidence="5" id="KW-1003">Cell membrane</keyword>